<reference evidence="8 9" key="1">
    <citation type="submission" date="2017-07" db="EMBL/GenBank/DDBJ databases">
        <title>Complete genome sequences and comparative analysis of the novel pathogen Francisella opportunistica.</title>
        <authorList>
            <person name="Dietrich E.A."/>
            <person name="Kingry L.C."/>
            <person name="Petersen J.M."/>
        </authorList>
    </citation>
    <scope>NUCLEOTIDE SEQUENCE [LARGE SCALE GENOMIC DNA]</scope>
    <source>
        <strain evidence="8 9">14-2155</strain>
    </source>
</reference>
<dbReference type="InterPro" id="IPR005134">
    <property type="entry name" value="UPF0114"/>
</dbReference>
<keyword evidence="3 7" id="KW-1003">Cell membrane</keyword>
<keyword evidence="9" id="KW-1185">Reference proteome</keyword>
<evidence type="ECO:0000313" key="8">
    <source>
        <dbReference type="EMBL" id="AXH29206.1"/>
    </source>
</evidence>
<feature type="transmembrane region" description="Helical" evidence="7">
    <location>
        <begin position="63"/>
        <end position="85"/>
    </location>
</feature>
<evidence type="ECO:0000256" key="1">
    <source>
        <dbReference type="ARBA" id="ARBA00004651"/>
    </source>
</evidence>
<dbReference type="OrthoDB" id="9783569at2"/>
<dbReference type="HAMAP" id="MF_00143">
    <property type="entry name" value="UPF0114"/>
    <property type="match status" value="1"/>
</dbReference>
<keyword evidence="6 7" id="KW-0472">Membrane</keyword>
<organism evidence="8 9">
    <name type="scientific">Francisella opportunistica</name>
    <dbReference type="NCBI Taxonomy" id="2016517"/>
    <lineage>
        <taxon>Bacteria</taxon>
        <taxon>Pseudomonadati</taxon>
        <taxon>Pseudomonadota</taxon>
        <taxon>Gammaproteobacteria</taxon>
        <taxon>Thiotrichales</taxon>
        <taxon>Francisellaceae</taxon>
        <taxon>Francisella</taxon>
    </lineage>
</organism>
<dbReference type="InterPro" id="IPR020761">
    <property type="entry name" value="UPF0114_bac"/>
</dbReference>
<gene>
    <name evidence="8" type="ORF">CGC43_00690</name>
</gene>
<dbReference type="Proteomes" id="UP000253862">
    <property type="component" value="Chromosome"/>
</dbReference>
<sequence length="181" mass="20613">MKKMANKLEITLEKIIFSIRWLQAPVYILLSFILITYIYMIFIELKHLFVVLIYSNKFNIEKLTTLTLTLCEAVLVANLVVMVIISGYENFVSKMNNSKEKYGQPVWIKKLSPDAVKIKIAGSIITISSISLLQGFLDILHTTDRELLWGVTIHIVFVVSALLISITSYIVGKYSHTSEPQ</sequence>
<proteinExistence type="inferred from homology"/>
<dbReference type="PANTHER" id="PTHR38596">
    <property type="entry name" value="UPF0114 PROTEIN YQHA"/>
    <property type="match status" value="1"/>
</dbReference>
<keyword evidence="5 7" id="KW-1133">Transmembrane helix</keyword>
<dbReference type="Pfam" id="PF03350">
    <property type="entry name" value="UPF0114"/>
    <property type="match status" value="1"/>
</dbReference>
<evidence type="ECO:0000256" key="4">
    <source>
        <dbReference type="ARBA" id="ARBA00022692"/>
    </source>
</evidence>
<dbReference type="PANTHER" id="PTHR38596:SF1">
    <property type="entry name" value="UPF0114 PROTEIN YQHA"/>
    <property type="match status" value="1"/>
</dbReference>
<dbReference type="RefSeq" id="WP_071628503.1">
    <property type="nucleotide sequence ID" value="NZ_CP022375.1"/>
</dbReference>
<feature type="transmembrane region" description="Helical" evidence="7">
    <location>
        <begin position="118"/>
        <end position="137"/>
    </location>
</feature>
<protein>
    <recommendedName>
        <fullName evidence="7">UPF0114 protein CGC43_00690</fullName>
    </recommendedName>
</protein>
<comment type="similarity">
    <text evidence="2 7">Belongs to the UPF0114 family.</text>
</comment>
<name>A0A345JPG0_9GAMM</name>
<dbReference type="EMBL" id="CP022375">
    <property type="protein sequence ID" value="AXH29206.1"/>
    <property type="molecule type" value="Genomic_DNA"/>
</dbReference>
<evidence type="ECO:0000256" key="5">
    <source>
        <dbReference type="ARBA" id="ARBA00022989"/>
    </source>
</evidence>
<dbReference type="AlphaFoldDB" id="A0A345JPG0"/>
<feature type="transmembrane region" description="Helical" evidence="7">
    <location>
        <begin position="21"/>
        <end position="43"/>
    </location>
</feature>
<evidence type="ECO:0000313" key="9">
    <source>
        <dbReference type="Proteomes" id="UP000253862"/>
    </source>
</evidence>
<accession>A0A345JPG0</accession>
<evidence type="ECO:0000256" key="6">
    <source>
        <dbReference type="ARBA" id="ARBA00023136"/>
    </source>
</evidence>
<evidence type="ECO:0000256" key="3">
    <source>
        <dbReference type="ARBA" id="ARBA00022475"/>
    </source>
</evidence>
<evidence type="ECO:0000256" key="2">
    <source>
        <dbReference type="ARBA" id="ARBA00005774"/>
    </source>
</evidence>
<dbReference type="GO" id="GO:0005886">
    <property type="term" value="C:plasma membrane"/>
    <property type="evidence" value="ECO:0007669"/>
    <property type="project" value="UniProtKB-SubCell"/>
</dbReference>
<evidence type="ECO:0000256" key="7">
    <source>
        <dbReference type="HAMAP-Rule" id="MF_00143"/>
    </source>
</evidence>
<dbReference type="KEGG" id="foo:CGC45_00685"/>
<keyword evidence="4 7" id="KW-0812">Transmembrane</keyword>
<feature type="transmembrane region" description="Helical" evidence="7">
    <location>
        <begin position="149"/>
        <end position="171"/>
    </location>
</feature>
<comment type="subcellular location">
    <subcellularLocation>
        <location evidence="1 7">Cell membrane</location>
        <topology evidence="1 7">Multi-pass membrane protein</topology>
    </subcellularLocation>
</comment>